<dbReference type="Proteomes" id="UP000568888">
    <property type="component" value="Unassembled WGS sequence"/>
</dbReference>
<dbReference type="EMBL" id="CP096574">
    <property type="protein sequence ID" value="UPU36854.1"/>
    <property type="molecule type" value="Genomic_DNA"/>
</dbReference>
<proteinExistence type="predicted"/>
<dbReference type="EMBL" id="BLXY01000010">
    <property type="protein sequence ID" value="GFO65522.1"/>
    <property type="molecule type" value="Genomic_DNA"/>
</dbReference>
<evidence type="ECO:0000313" key="5">
    <source>
        <dbReference type="Proteomes" id="UP000568888"/>
    </source>
</evidence>
<evidence type="ECO:0000313" key="3">
    <source>
        <dbReference type="EMBL" id="GFO65522.1"/>
    </source>
</evidence>
<dbReference type="Proteomes" id="UP000831485">
    <property type="component" value="Chromosome"/>
</dbReference>
<feature type="chain" id="PRO_5027713464" evidence="2">
    <location>
        <begin position="25"/>
        <end position="448"/>
    </location>
</feature>
<protein>
    <submittedName>
        <fullName evidence="4">Chromosome condensation regulator RCC1</fullName>
    </submittedName>
</protein>
<evidence type="ECO:0000256" key="1">
    <source>
        <dbReference type="ARBA" id="ARBA00022737"/>
    </source>
</evidence>
<dbReference type="InterPro" id="IPR009091">
    <property type="entry name" value="RCC1/BLIP-II"/>
</dbReference>
<dbReference type="SUPFAM" id="SSF50985">
    <property type="entry name" value="RCC1/BLIP-II"/>
    <property type="match status" value="2"/>
</dbReference>
<dbReference type="PANTHER" id="PTHR22870:SF408">
    <property type="entry name" value="OS09G0560450 PROTEIN"/>
    <property type="match status" value="1"/>
</dbReference>
<keyword evidence="6" id="KW-1185">Reference proteome</keyword>
<feature type="signal peptide" evidence="2">
    <location>
        <begin position="1"/>
        <end position="24"/>
    </location>
</feature>
<dbReference type="Gene3D" id="2.130.10.30">
    <property type="entry name" value="Regulator of chromosome condensation 1/beta-lactamase-inhibitor protein II"/>
    <property type="match status" value="2"/>
</dbReference>
<dbReference type="PROSITE" id="PS51257">
    <property type="entry name" value="PROKAR_LIPOPROTEIN"/>
    <property type="match status" value="1"/>
</dbReference>
<dbReference type="PRINTS" id="PR00633">
    <property type="entry name" value="RCCNDNSATION"/>
</dbReference>
<dbReference type="Pfam" id="PF00415">
    <property type="entry name" value="RCC1"/>
    <property type="match status" value="2"/>
</dbReference>
<dbReference type="AlphaFoldDB" id="A0A6V8MZE1"/>
<evidence type="ECO:0000313" key="4">
    <source>
        <dbReference type="EMBL" id="UPU36854.1"/>
    </source>
</evidence>
<dbReference type="Pfam" id="PF13540">
    <property type="entry name" value="RCC1_2"/>
    <property type="match status" value="1"/>
</dbReference>
<reference evidence="5" key="1">
    <citation type="submission" date="2020-06" db="EMBL/GenBank/DDBJ databases">
        <title>Draft genomic sequecing of Geomonas sp. Red736.</title>
        <authorList>
            <person name="Itoh H."/>
            <person name="Xu Z.X."/>
            <person name="Ushijima N."/>
            <person name="Masuda Y."/>
            <person name="Shiratori Y."/>
            <person name="Senoo K."/>
        </authorList>
    </citation>
    <scope>NUCLEOTIDE SEQUENCE [LARGE SCALE GENOMIC DNA]</scope>
    <source>
        <strain evidence="5">Red736</strain>
    </source>
</reference>
<reference evidence="4" key="3">
    <citation type="submission" date="2022-04" db="EMBL/GenBank/DDBJ databases">
        <authorList>
            <person name="Liu G."/>
        </authorList>
    </citation>
    <scope>NUCLEOTIDE SEQUENCE</scope>
    <source>
        <strain evidence="4">RG22</strain>
    </source>
</reference>
<keyword evidence="2" id="KW-0732">Signal</keyword>
<accession>A0A6V8MZE1</accession>
<keyword evidence="1" id="KW-0677">Repeat</keyword>
<organism evidence="3 5">
    <name type="scientific">Geomonas paludis</name>
    <dbReference type="NCBI Taxonomy" id="2740185"/>
    <lineage>
        <taxon>Bacteria</taxon>
        <taxon>Pseudomonadati</taxon>
        <taxon>Thermodesulfobacteriota</taxon>
        <taxon>Desulfuromonadia</taxon>
        <taxon>Geobacterales</taxon>
        <taxon>Geobacteraceae</taxon>
        <taxon>Geomonas</taxon>
    </lineage>
</organism>
<dbReference type="PANTHER" id="PTHR22870">
    <property type="entry name" value="REGULATOR OF CHROMOSOME CONDENSATION"/>
    <property type="match status" value="1"/>
</dbReference>
<gene>
    <name evidence="3" type="ORF">GMPD_34410</name>
    <name evidence="4" type="ORF">M1B72_03850</name>
</gene>
<reference evidence="3" key="2">
    <citation type="journal article" date="2021" name="Int. J. Syst. Evol. Microbiol.">
        <title>Geomonas silvestris sp. nov., Geomonas paludis sp. nov. and Geomonas limicola sp. nov., isolated from terrestrial environments, and emended description of the genus Geomonas.</title>
        <authorList>
            <person name="Itoh H."/>
            <person name="Xu Z."/>
            <person name="Masuda Y."/>
            <person name="Ushijima N."/>
            <person name="Hayakawa C."/>
            <person name="Shiratori Y."/>
            <person name="Senoo K."/>
        </authorList>
    </citation>
    <scope>NUCLEOTIDE SEQUENCE</scope>
    <source>
        <strain evidence="3">Red736</strain>
    </source>
</reference>
<name>A0A6V8MZE1_9BACT</name>
<dbReference type="RefSeq" id="WP_183349706.1">
    <property type="nucleotide sequence ID" value="NZ_BLXY01000010.1"/>
</dbReference>
<sequence>MQNCRRFRLLICAGLLTAALSGCGGSSSNDHIPSTVSIFYEHSVLLKDGATYTMGYNGFGQLGDGTLKTREIAVPVPGMVNMTKAVAGVAHTMVTDGTKVYAWGYNLFGQLGRAGVSTSYPDAYKSTPGDAVSLPNTVTAVTDIAAGGYHSLAVGNDVLYAWGNNTNRQLGDSTIINKSVPTEIVRGHADEDLKTLKTVQVAASGLHSLALMGDGSVYAWGDNRKGQSGHVVLGTYSTAISSPRKVTIPVTAGGAITRIAASSRTSYALEENISGAQTLWGWGYNGYKDATDPQKTSGGELAQDPAVLQETATPVAVLSIAANDTYIIKKIATGINHLLLLMGRRDSEADNFVQGVGYNDKGQLGNNRGLSTTNKDTSLSSFEFVHALMSVGTDLTGVTDIAAFGTSSFALVNGTWYAWGDNGNGQLGNRIATDTITYFQLPVTVKFQ</sequence>
<evidence type="ECO:0000313" key="6">
    <source>
        <dbReference type="Proteomes" id="UP000831485"/>
    </source>
</evidence>
<dbReference type="PROSITE" id="PS50012">
    <property type="entry name" value="RCC1_3"/>
    <property type="match status" value="4"/>
</dbReference>
<dbReference type="InterPro" id="IPR051210">
    <property type="entry name" value="Ub_ligase/GEF_domain"/>
</dbReference>
<evidence type="ECO:0000256" key="2">
    <source>
        <dbReference type="SAM" id="SignalP"/>
    </source>
</evidence>
<dbReference type="InterPro" id="IPR000408">
    <property type="entry name" value="Reg_chr_condens"/>
</dbReference>